<sequence>MTTKERTFLFNICVILYNILLGLIIEGIFFFLFLLFIAKTNNQNMGESIYIQIALPVMMLVGLIMAIMLSTKTVGWFIRKFHLEDKLDKKVIDHYKKDDAGTIN</sequence>
<organism evidence="2 3">
    <name type="scientific">Treponema ruminis</name>
    <dbReference type="NCBI Taxonomy" id="744515"/>
    <lineage>
        <taxon>Bacteria</taxon>
        <taxon>Pseudomonadati</taxon>
        <taxon>Spirochaetota</taxon>
        <taxon>Spirochaetia</taxon>
        <taxon>Spirochaetales</taxon>
        <taxon>Treponemataceae</taxon>
        <taxon>Treponema</taxon>
    </lineage>
</organism>
<evidence type="ECO:0000256" key="1">
    <source>
        <dbReference type="SAM" id="Phobius"/>
    </source>
</evidence>
<protein>
    <submittedName>
        <fullName evidence="2">Uncharacterized protein</fullName>
    </submittedName>
</protein>
<reference evidence="2 3" key="1">
    <citation type="submission" date="2020-08" db="EMBL/GenBank/DDBJ databases">
        <title>Genomic Encyclopedia of Type Strains, Phase IV (KMG-IV): sequencing the most valuable type-strain genomes for metagenomic binning, comparative biology and taxonomic classification.</title>
        <authorList>
            <person name="Goeker M."/>
        </authorList>
    </citation>
    <scope>NUCLEOTIDE SEQUENCE [LARGE SCALE GENOMIC DNA]</scope>
    <source>
        <strain evidence="2 3">DSM 103462</strain>
    </source>
</reference>
<feature type="transmembrane region" description="Helical" evidence="1">
    <location>
        <begin position="12"/>
        <end position="37"/>
    </location>
</feature>
<dbReference type="AlphaFoldDB" id="A0A7W8G6T7"/>
<gene>
    <name evidence="2" type="ORF">HNP76_000230</name>
</gene>
<keyword evidence="1" id="KW-1133">Transmembrane helix</keyword>
<evidence type="ECO:0000313" key="2">
    <source>
        <dbReference type="EMBL" id="MBB5224890.1"/>
    </source>
</evidence>
<name>A0A7W8G6T7_9SPIR</name>
<feature type="transmembrane region" description="Helical" evidence="1">
    <location>
        <begin position="49"/>
        <end position="70"/>
    </location>
</feature>
<proteinExistence type="predicted"/>
<dbReference type="EMBL" id="JACHFQ010000001">
    <property type="protein sequence ID" value="MBB5224890.1"/>
    <property type="molecule type" value="Genomic_DNA"/>
</dbReference>
<keyword evidence="3" id="KW-1185">Reference proteome</keyword>
<keyword evidence="1" id="KW-0472">Membrane</keyword>
<accession>A0A7W8G6T7</accession>
<comment type="caution">
    <text evidence="2">The sequence shown here is derived from an EMBL/GenBank/DDBJ whole genome shotgun (WGS) entry which is preliminary data.</text>
</comment>
<keyword evidence="1" id="KW-0812">Transmembrane</keyword>
<evidence type="ECO:0000313" key="3">
    <source>
        <dbReference type="Proteomes" id="UP000518887"/>
    </source>
</evidence>
<dbReference type="Proteomes" id="UP000518887">
    <property type="component" value="Unassembled WGS sequence"/>
</dbReference>
<dbReference type="RefSeq" id="WP_184656616.1">
    <property type="nucleotide sequence ID" value="NZ_JACHFQ010000001.1"/>
</dbReference>